<reference evidence="2 3" key="1">
    <citation type="submission" date="2019-08" db="EMBL/GenBank/DDBJ databases">
        <title>Complete genome sequence of Candidatus Uab amorphum.</title>
        <authorList>
            <person name="Shiratori T."/>
            <person name="Suzuki S."/>
            <person name="Kakizawa Y."/>
            <person name="Ishida K."/>
        </authorList>
    </citation>
    <scope>NUCLEOTIDE SEQUENCE [LARGE SCALE GENOMIC DNA]</scope>
    <source>
        <strain evidence="2 3">SRT547</strain>
    </source>
</reference>
<accession>A0A5S9IME2</accession>
<feature type="domain" description="GP-PDE" evidence="1">
    <location>
        <begin position="20"/>
        <end position="263"/>
    </location>
</feature>
<dbReference type="PANTHER" id="PTHR46211:SF1">
    <property type="entry name" value="GLYCEROPHOSPHODIESTER PHOSPHODIESTERASE, CYTOPLASMIC"/>
    <property type="match status" value="1"/>
</dbReference>
<dbReference type="PANTHER" id="PTHR46211">
    <property type="entry name" value="GLYCEROPHOSPHORYL DIESTER PHOSPHODIESTERASE"/>
    <property type="match status" value="1"/>
</dbReference>
<dbReference type="AlphaFoldDB" id="A0A5S9IME2"/>
<dbReference type="Gene3D" id="3.20.20.190">
    <property type="entry name" value="Phosphatidylinositol (PI) phosphodiesterase"/>
    <property type="match status" value="1"/>
</dbReference>
<sequence>MWKNIVVFIFLMSLSIAQIPDIVAHRGASKDAPENTLAAFELAWEKGADAIEGDFRLTKDNKIVCIHDSTTERTAQQNLVVADSTLAQLRKLDVGIWKDKKWQGQKIPTFQEVVATIPDGKKIYVEIKSSAKIVPFLAQEIVDLKIDIKQIVIIAFDKQVIVEIKKYYPLMKVYLLSNFLKKKQQRRIPSTKKILETLRQINADGIDGIATFLVGKKFVNAIHDAGFEYHTWTINDKATALYFQSLGVESITTDRPYWLRQKLENERAIIEQK</sequence>
<dbReference type="OrthoDB" id="238714at2"/>
<evidence type="ECO:0000313" key="2">
    <source>
        <dbReference type="EMBL" id="BBM84568.1"/>
    </source>
</evidence>
<dbReference type="Proteomes" id="UP000326354">
    <property type="component" value="Chromosome"/>
</dbReference>
<dbReference type="SUPFAM" id="SSF51695">
    <property type="entry name" value="PLC-like phosphodiesterases"/>
    <property type="match status" value="1"/>
</dbReference>
<dbReference type="InterPro" id="IPR017946">
    <property type="entry name" value="PLC-like_Pdiesterase_TIM-brl"/>
</dbReference>
<dbReference type="GO" id="GO:0006629">
    <property type="term" value="P:lipid metabolic process"/>
    <property type="evidence" value="ECO:0007669"/>
    <property type="project" value="InterPro"/>
</dbReference>
<evidence type="ECO:0000313" key="3">
    <source>
        <dbReference type="Proteomes" id="UP000326354"/>
    </source>
</evidence>
<dbReference type="RefSeq" id="WP_151968713.1">
    <property type="nucleotide sequence ID" value="NZ_AP019860.1"/>
</dbReference>
<evidence type="ECO:0000259" key="1">
    <source>
        <dbReference type="PROSITE" id="PS51704"/>
    </source>
</evidence>
<dbReference type="EMBL" id="AP019860">
    <property type="protein sequence ID" value="BBM84568.1"/>
    <property type="molecule type" value="Genomic_DNA"/>
</dbReference>
<organism evidence="2 3">
    <name type="scientific">Uabimicrobium amorphum</name>
    <dbReference type="NCBI Taxonomy" id="2596890"/>
    <lineage>
        <taxon>Bacteria</taxon>
        <taxon>Pseudomonadati</taxon>
        <taxon>Planctomycetota</taxon>
        <taxon>Candidatus Uabimicrobiia</taxon>
        <taxon>Candidatus Uabimicrobiales</taxon>
        <taxon>Candidatus Uabimicrobiaceae</taxon>
        <taxon>Candidatus Uabimicrobium</taxon>
    </lineage>
</organism>
<dbReference type="KEGG" id="uam:UABAM_02929"/>
<proteinExistence type="predicted"/>
<keyword evidence="3" id="KW-1185">Reference proteome</keyword>
<name>A0A5S9IME2_UABAM</name>
<dbReference type="PROSITE" id="PS51704">
    <property type="entry name" value="GP_PDE"/>
    <property type="match status" value="1"/>
</dbReference>
<dbReference type="InterPro" id="IPR030395">
    <property type="entry name" value="GP_PDE_dom"/>
</dbReference>
<dbReference type="GO" id="GO:0008081">
    <property type="term" value="F:phosphoric diester hydrolase activity"/>
    <property type="evidence" value="ECO:0007669"/>
    <property type="project" value="InterPro"/>
</dbReference>
<dbReference type="CDD" id="cd08582">
    <property type="entry name" value="GDPD_like_2"/>
    <property type="match status" value="1"/>
</dbReference>
<gene>
    <name evidence="2" type="ORF">UABAM_02929</name>
</gene>
<dbReference type="Pfam" id="PF03009">
    <property type="entry name" value="GDPD"/>
    <property type="match status" value="1"/>
</dbReference>
<protein>
    <submittedName>
        <fullName evidence="2">Glycerophosphoryl diester phosphodiesterase</fullName>
    </submittedName>
</protein>